<reference evidence="3" key="1">
    <citation type="journal article" date="2014" name="Environ. Microbiol.">
        <title>Comparative genomics of the marine bacterial genus Glaciecola reveals the high degree of genomic diversity and genomic characteristic for cold adaptation.</title>
        <authorList>
            <person name="Qin Q.L."/>
            <person name="Xie B.B."/>
            <person name="Yu Y."/>
            <person name="Shu Y.L."/>
            <person name="Rong J.C."/>
            <person name="Zhang Y.J."/>
            <person name="Zhao D.L."/>
            <person name="Chen X.L."/>
            <person name="Zhang X.Y."/>
            <person name="Chen B."/>
            <person name="Zhou B.C."/>
            <person name="Zhang Y.Z."/>
        </authorList>
    </citation>
    <scope>NUCLEOTIDE SEQUENCE [LARGE SCALE GENOMIC DNA]</scope>
    <source>
        <strain evidence="3">LMG 21857</strain>
    </source>
</reference>
<sequence>MTELTIAPLTSQHSAEISALAMRSKAHWGYSPAFLKQCEAELSYSAEQIAHKDYHFVAAWLAPDTNPSAPLGFYALQCLSSSQMELLALFICPSAISTGVGRVLLGHAIEFAKKQRATSLIVYSDPHAAGFYSRAGAVHCGYQVSGSIPGRELPIYQFPL</sequence>
<protein>
    <submittedName>
        <fullName evidence="2">GCN5-related N-acetyltransferase</fullName>
    </submittedName>
</protein>
<gene>
    <name evidence="2" type="ORF">GPLA_3190</name>
</gene>
<organism evidence="2 3">
    <name type="scientific">Paraglaciecola polaris LMG 21857</name>
    <dbReference type="NCBI Taxonomy" id="1129793"/>
    <lineage>
        <taxon>Bacteria</taxon>
        <taxon>Pseudomonadati</taxon>
        <taxon>Pseudomonadota</taxon>
        <taxon>Gammaproteobacteria</taxon>
        <taxon>Alteromonadales</taxon>
        <taxon>Alteromonadaceae</taxon>
        <taxon>Paraglaciecola</taxon>
    </lineage>
</organism>
<dbReference type="CDD" id="cd04301">
    <property type="entry name" value="NAT_SF"/>
    <property type="match status" value="1"/>
</dbReference>
<comment type="caution">
    <text evidence="2">The sequence shown here is derived from an EMBL/GenBank/DDBJ whole genome shotgun (WGS) entry which is preliminary data.</text>
</comment>
<evidence type="ECO:0000259" key="1">
    <source>
        <dbReference type="PROSITE" id="PS51186"/>
    </source>
</evidence>
<dbReference type="AlphaFoldDB" id="K6ZD99"/>
<dbReference type="Gene3D" id="3.40.630.30">
    <property type="match status" value="1"/>
</dbReference>
<dbReference type="EMBL" id="BAER01000091">
    <property type="protein sequence ID" value="GAC34081.1"/>
    <property type="molecule type" value="Genomic_DNA"/>
</dbReference>
<keyword evidence="3" id="KW-1185">Reference proteome</keyword>
<dbReference type="SUPFAM" id="SSF55729">
    <property type="entry name" value="Acyl-CoA N-acyltransferases (Nat)"/>
    <property type="match status" value="1"/>
</dbReference>
<dbReference type="Proteomes" id="UP000006322">
    <property type="component" value="Unassembled WGS sequence"/>
</dbReference>
<proteinExistence type="predicted"/>
<dbReference type="InterPro" id="IPR000182">
    <property type="entry name" value="GNAT_dom"/>
</dbReference>
<evidence type="ECO:0000313" key="3">
    <source>
        <dbReference type="Proteomes" id="UP000006322"/>
    </source>
</evidence>
<dbReference type="PROSITE" id="PS51186">
    <property type="entry name" value="GNAT"/>
    <property type="match status" value="1"/>
</dbReference>
<name>K6ZD99_9ALTE</name>
<dbReference type="InterPro" id="IPR016181">
    <property type="entry name" value="Acyl_CoA_acyltransferase"/>
</dbReference>
<dbReference type="Pfam" id="PF13673">
    <property type="entry name" value="Acetyltransf_10"/>
    <property type="match status" value="1"/>
</dbReference>
<evidence type="ECO:0000313" key="2">
    <source>
        <dbReference type="EMBL" id="GAC34081.1"/>
    </source>
</evidence>
<dbReference type="STRING" id="1129793.GPLA_3190"/>
<dbReference type="RefSeq" id="WP_007105847.1">
    <property type="nucleotide sequence ID" value="NZ_BAER01000091.1"/>
</dbReference>
<keyword evidence="2" id="KW-0808">Transferase</keyword>
<feature type="domain" description="N-acetyltransferase" evidence="1">
    <location>
        <begin position="4"/>
        <end position="160"/>
    </location>
</feature>
<accession>K6ZD99</accession>
<dbReference type="GO" id="GO:0016747">
    <property type="term" value="F:acyltransferase activity, transferring groups other than amino-acyl groups"/>
    <property type="evidence" value="ECO:0007669"/>
    <property type="project" value="InterPro"/>
</dbReference>